<dbReference type="Proteomes" id="UP000008461">
    <property type="component" value="Chromosome"/>
</dbReference>
<dbReference type="InterPro" id="IPR006664">
    <property type="entry name" value="OMP_bac"/>
</dbReference>
<dbReference type="PANTHER" id="PTHR30329">
    <property type="entry name" value="STATOR ELEMENT OF FLAGELLAR MOTOR COMPLEX"/>
    <property type="match status" value="1"/>
</dbReference>
<dbReference type="InterPro" id="IPR006665">
    <property type="entry name" value="OmpA-like"/>
</dbReference>
<dbReference type="PRINTS" id="PR01021">
    <property type="entry name" value="OMPADOMAIN"/>
</dbReference>
<dbReference type="RefSeq" id="WP_013766670.1">
    <property type="nucleotide sequence ID" value="NC_015510.1"/>
</dbReference>
<evidence type="ECO:0000256" key="5">
    <source>
        <dbReference type="SAM" id="Phobius"/>
    </source>
</evidence>
<evidence type="ECO:0000259" key="6">
    <source>
        <dbReference type="PROSITE" id="PS51123"/>
    </source>
</evidence>
<dbReference type="Gene3D" id="3.30.1330.60">
    <property type="entry name" value="OmpA-like domain"/>
    <property type="match status" value="1"/>
</dbReference>
<sequence length="595" mass="64425">MSRLTTLGKLAVLLVIGGAIFIGVKILGNMGILGPRTTQESTIIEKVDLPDAPKNASTSVQPLALPSSTPANVSTPEIRWLHWAWNAQMGAILANGGAETTKGSIMASKNVNLKMTRQDDVSLMQAGLVKFAESYKSDPGTTEGAHFVTIMGDGAAAFLAGVNPQLEKLGDEYRAQIVYTLGRSLGEDKFMGPPAWKENPQAARGGVTTAVLRDGDWNIVIKWCSDNGIPVNADETTYDPEAMNFIAADSYIDASEKYINGYTEERDEVKKGQRTGKKVTVGVTGVTTWTPGDVMVAKKKGGLISIVSTKEYRSQMPCVLIGIKKWMEDNPRLVENLIEGMAIGGDQVKSYSPALKKAAQISAEIYNEETAEYWEKYYKGVTETDRKGLPVELGGSRVNNLADNAEIFGINPGSTNIVKIVYTTFGDIVQKLYPDLVPSYPVAEEVINTRFLKSVLSRAGSNIASADEAEFNADDNIRETVSKKSWAIEFASGSSEFTPSARAVMEQLFNDLVIASNLKVEVHGHTDNIGDPAANLSLSERRAFAIKTWLENKSANNFPEGRVSIFSHGASNPVASNDTPAGRAKNRRVEIIMGK</sequence>
<comment type="subcellular location">
    <subcellularLocation>
        <location evidence="1">Cell outer membrane</location>
    </subcellularLocation>
</comment>
<dbReference type="HOGENOM" id="CLU_460635_0_0_10"/>
<organism evidence="7 8">
    <name type="scientific">Haliscomenobacter hydrossis (strain ATCC 27775 / DSM 1100 / LMG 10767 / O)</name>
    <dbReference type="NCBI Taxonomy" id="760192"/>
    <lineage>
        <taxon>Bacteria</taxon>
        <taxon>Pseudomonadati</taxon>
        <taxon>Bacteroidota</taxon>
        <taxon>Saprospiria</taxon>
        <taxon>Saprospirales</taxon>
        <taxon>Haliscomenobacteraceae</taxon>
        <taxon>Haliscomenobacter</taxon>
    </lineage>
</organism>
<evidence type="ECO:0000256" key="1">
    <source>
        <dbReference type="ARBA" id="ARBA00004442"/>
    </source>
</evidence>
<name>F4L756_HALH1</name>
<dbReference type="PANTHER" id="PTHR30329:SF21">
    <property type="entry name" value="LIPOPROTEIN YIAD-RELATED"/>
    <property type="match status" value="1"/>
</dbReference>
<dbReference type="CDD" id="cd07185">
    <property type="entry name" value="OmpA_C-like"/>
    <property type="match status" value="1"/>
</dbReference>
<dbReference type="KEGG" id="hhy:Halhy_4288"/>
<keyword evidence="2 4" id="KW-0472">Membrane</keyword>
<evidence type="ECO:0000313" key="8">
    <source>
        <dbReference type="Proteomes" id="UP000008461"/>
    </source>
</evidence>
<dbReference type="eggNOG" id="COG2885">
    <property type="taxonomic scope" value="Bacteria"/>
</dbReference>
<dbReference type="EMBL" id="CP002691">
    <property type="protein sequence ID" value="AEE52132.1"/>
    <property type="molecule type" value="Genomic_DNA"/>
</dbReference>
<proteinExistence type="predicted"/>
<keyword evidence="8" id="KW-1185">Reference proteome</keyword>
<keyword evidence="5" id="KW-1133">Transmembrane helix</keyword>
<evidence type="ECO:0000256" key="4">
    <source>
        <dbReference type="PROSITE-ProRule" id="PRU00473"/>
    </source>
</evidence>
<dbReference type="AlphaFoldDB" id="F4L756"/>
<feature type="domain" description="OmpA-like" evidence="6">
    <location>
        <begin position="477"/>
        <end position="595"/>
    </location>
</feature>
<keyword evidence="5" id="KW-0812">Transmembrane</keyword>
<keyword evidence="3" id="KW-0998">Cell outer membrane</keyword>
<evidence type="ECO:0000256" key="3">
    <source>
        <dbReference type="ARBA" id="ARBA00023237"/>
    </source>
</evidence>
<dbReference type="GO" id="GO:0009279">
    <property type="term" value="C:cell outer membrane"/>
    <property type="evidence" value="ECO:0007669"/>
    <property type="project" value="UniProtKB-SubCell"/>
</dbReference>
<dbReference type="InterPro" id="IPR036737">
    <property type="entry name" value="OmpA-like_sf"/>
</dbReference>
<accession>F4L756</accession>
<dbReference type="SUPFAM" id="SSF103088">
    <property type="entry name" value="OmpA-like"/>
    <property type="match status" value="1"/>
</dbReference>
<reference evidence="7 8" key="1">
    <citation type="journal article" date="2011" name="Stand. Genomic Sci.">
        <title>Complete genome sequence of Haliscomenobacter hydrossis type strain (O).</title>
        <authorList>
            <consortium name="US DOE Joint Genome Institute (JGI-PGF)"/>
            <person name="Daligault H."/>
            <person name="Lapidus A."/>
            <person name="Zeytun A."/>
            <person name="Nolan M."/>
            <person name="Lucas S."/>
            <person name="Del Rio T.G."/>
            <person name="Tice H."/>
            <person name="Cheng J.F."/>
            <person name="Tapia R."/>
            <person name="Han C."/>
            <person name="Goodwin L."/>
            <person name="Pitluck S."/>
            <person name="Liolios K."/>
            <person name="Pagani I."/>
            <person name="Ivanova N."/>
            <person name="Huntemann M."/>
            <person name="Mavromatis K."/>
            <person name="Mikhailova N."/>
            <person name="Pati A."/>
            <person name="Chen A."/>
            <person name="Palaniappan K."/>
            <person name="Land M."/>
            <person name="Hauser L."/>
            <person name="Brambilla E.M."/>
            <person name="Rohde M."/>
            <person name="Verbarg S."/>
            <person name="Goker M."/>
            <person name="Bristow J."/>
            <person name="Eisen J.A."/>
            <person name="Markowitz V."/>
            <person name="Hugenholtz P."/>
            <person name="Kyrpides N.C."/>
            <person name="Klenk H.P."/>
            <person name="Woyke T."/>
        </authorList>
    </citation>
    <scope>NUCLEOTIDE SEQUENCE [LARGE SCALE GENOMIC DNA]</scope>
    <source>
        <strain evidence="8">ATCC 27775 / DSM 1100 / LMG 10767 / O</strain>
    </source>
</reference>
<dbReference type="PROSITE" id="PS51123">
    <property type="entry name" value="OMPA_2"/>
    <property type="match status" value="1"/>
</dbReference>
<dbReference type="OrthoDB" id="9763897at2"/>
<evidence type="ECO:0000313" key="7">
    <source>
        <dbReference type="EMBL" id="AEE52132.1"/>
    </source>
</evidence>
<feature type="transmembrane region" description="Helical" evidence="5">
    <location>
        <begin position="12"/>
        <end position="33"/>
    </location>
</feature>
<dbReference type="STRING" id="760192.Halhy_4288"/>
<reference key="2">
    <citation type="submission" date="2011-04" db="EMBL/GenBank/DDBJ databases">
        <title>Complete sequence of chromosome of Haliscomenobacter hydrossis DSM 1100.</title>
        <authorList>
            <consortium name="US DOE Joint Genome Institute (JGI-PGF)"/>
            <person name="Lucas S."/>
            <person name="Han J."/>
            <person name="Lapidus A."/>
            <person name="Bruce D."/>
            <person name="Goodwin L."/>
            <person name="Pitluck S."/>
            <person name="Peters L."/>
            <person name="Kyrpides N."/>
            <person name="Mavromatis K."/>
            <person name="Ivanova N."/>
            <person name="Ovchinnikova G."/>
            <person name="Pagani I."/>
            <person name="Daligault H."/>
            <person name="Detter J.C."/>
            <person name="Han C."/>
            <person name="Land M."/>
            <person name="Hauser L."/>
            <person name="Markowitz V."/>
            <person name="Cheng J.-F."/>
            <person name="Hugenholtz P."/>
            <person name="Woyke T."/>
            <person name="Wu D."/>
            <person name="Verbarg S."/>
            <person name="Frueling A."/>
            <person name="Brambilla E."/>
            <person name="Klenk H.-P."/>
            <person name="Eisen J.A."/>
        </authorList>
    </citation>
    <scope>NUCLEOTIDE SEQUENCE</scope>
    <source>
        <strain>DSM 1100</strain>
    </source>
</reference>
<gene>
    <name evidence="7" type="ordered locus">Halhy_4288</name>
</gene>
<protein>
    <submittedName>
        <fullName evidence="7">OmpA/MotB domain protein</fullName>
    </submittedName>
</protein>
<evidence type="ECO:0000256" key="2">
    <source>
        <dbReference type="ARBA" id="ARBA00023136"/>
    </source>
</evidence>
<dbReference type="Pfam" id="PF00691">
    <property type="entry name" value="OmpA"/>
    <property type="match status" value="1"/>
</dbReference>
<dbReference type="InterPro" id="IPR050330">
    <property type="entry name" value="Bact_OuterMem_StrucFunc"/>
</dbReference>